<dbReference type="Gene3D" id="3.40.50.300">
    <property type="entry name" value="P-loop containing nucleotide triphosphate hydrolases"/>
    <property type="match status" value="1"/>
</dbReference>
<feature type="non-terminal residue" evidence="1">
    <location>
        <position position="231"/>
    </location>
</feature>
<name>A0A383EIK8_9ZZZZ</name>
<dbReference type="InterPro" id="IPR027417">
    <property type="entry name" value="P-loop_NTPase"/>
</dbReference>
<organism evidence="1">
    <name type="scientific">marine metagenome</name>
    <dbReference type="NCBI Taxonomy" id="408172"/>
    <lineage>
        <taxon>unclassified sequences</taxon>
        <taxon>metagenomes</taxon>
        <taxon>ecological metagenomes</taxon>
    </lineage>
</organism>
<protein>
    <submittedName>
        <fullName evidence="1">Uncharacterized protein</fullName>
    </submittedName>
</protein>
<proteinExistence type="predicted"/>
<feature type="non-terminal residue" evidence="1">
    <location>
        <position position="1"/>
    </location>
</feature>
<dbReference type="EMBL" id="UINC01225740">
    <property type="protein sequence ID" value="SVE55938.1"/>
    <property type="molecule type" value="Genomic_DNA"/>
</dbReference>
<dbReference type="AlphaFoldDB" id="A0A383EIK8"/>
<dbReference type="Pfam" id="PF03237">
    <property type="entry name" value="Terminase_6N"/>
    <property type="match status" value="1"/>
</dbReference>
<accession>A0A383EIK8</accession>
<sequence length="231" mass="26144">KFDLYPFQEDCLKEFHKNRYNIILKSRQLGISTLSAGYSLWMILFHADKNVLVIATGKDTAKNLVTKVRVMYDGLPQWLKTNTEEINKLSIRFTNGSQIKAIASNESAGRSEALSLLILDEAAFIEKVDEIWTAAQQTLATGGDCIALSTPNGVGNWFHQQWVGAEDGTNEFNTIQLHWSMHPEREQPWRDEQDKILGPSKASQECDTDFLTSGESVVDPQILTWYKETMV</sequence>
<evidence type="ECO:0000313" key="1">
    <source>
        <dbReference type="EMBL" id="SVE55938.1"/>
    </source>
</evidence>
<reference evidence="1" key="1">
    <citation type="submission" date="2018-05" db="EMBL/GenBank/DDBJ databases">
        <authorList>
            <person name="Lanie J.A."/>
            <person name="Ng W.-L."/>
            <person name="Kazmierczak K.M."/>
            <person name="Andrzejewski T.M."/>
            <person name="Davidsen T.M."/>
            <person name="Wayne K.J."/>
            <person name="Tettelin H."/>
            <person name="Glass J.I."/>
            <person name="Rusch D."/>
            <person name="Podicherti R."/>
            <person name="Tsui H.-C.T."/>
            <person name="Winkler M.E."/>
        </authorList>
    </citation>
    <scope>NUCLEOTIDE SEQUENCE</scope>
</reference>
<gene>
    <name evidence="1" type="ORF">METZ01_LOCUS508792</name>
</gene>